<organism evidence="9 10">
    <name type="scientific">Solanum verrucosum</name>
    <dbReference type="NCBI Taxonomy" id="315347"/>
    <lineage>
        <taxon>Eukaryota</taxon>
        <taxon>Viridiplantae</taxon>
        <taxon>Streptophyta</taxon>
        <taxon>Embryophyta</taxon>
        <taxon>Tracheophyta</taxon>
        <taxon>Spermatophyta</taxon>
        <taxon>Magnoliopsida</taxon>
        <taxon>eudicotyledons</taxon>
        <taxon>Gunneridae</taxon>
        <taxon>Pentapetalae</taxon>
        <taxon>asterids</taxon>
        <taxon>lamiids</taxon>
        <taxon>Solanales</taxon>
        <taxon>Solanaceae</taxon>
        <taxon>Solanoideae</taxon>
        <taxon>Solaneae</taxon>
        <taxon>Solanum</taxon>
    </lineage>
</organism>
<dbReference type="SMR" id="A0AAF0PSJ0"/>
<evidence type="ECO:0000256" key="3">
    <source>
        <dbReference type="ARBA" id="ARBA00009466"/>
    </source>
</evidence>
<dbReference type="Gene3D" id="1.25.10.10">
    <property type="entry name" value="Leucine-rich Repeat Variant"/>
    <property type="match status" value="1"/>
</dbReference>
<evidence type="ECO:0000256" key="4">
    <source>
        <dbReference type="ARBA" id="ARBA00022448"/>
    </source>
</evidence>
<dbReference type="InterPro" id="IPR011989">
    <property type="entry name" value="ARM-like"/>
</dbReference>
<dbReference type="GO" id="GO:0005049">
    <property type="term" value="F:nuclear export signal receptor activity"/>
    <property type="evidence" value="ECO:0007669"/>
    <property type="project" value="InterPro"/>
</dbReference>
<dbReference type="PANTHER" id="PTHR12596:SF2">
    <property type="entry name" value="EXPORTIN-7 ISOFORM X1"/>
    <property type="match status" value="1"/>
</dbReference>
<dbReference type="GO" id="GO:0006611">
    <property type="term" value="P:protein export from nucleus"/>
    <property type="evidence" value="ECO:0007669"/>
    <property type="project" value="TreeGrafter"/>
</dbReference>
<dbReference type="EMBL" id="CP133612">
    <property type="protein sequence ID" value="WMV09110.1"/>
    <property type="molecule type" value="Genomic_DNA"/>
</dbReference>
<evidence type="ECO:0000256" key="6">
    <source>
        <dbReference type="ARBA" id="ARBA00022927"/>
    </source>
</evidence>
<keyword evidence="10" id="KW-1185">Reference proteome</keyword>
<name>A0AAF0PSJ0_SOLVR</name>
<dbReference type="InterPro" id="IPR044189">
    <property type="entry name" value="XPO4/7-like"/>
</dbReference>
<evidence type="ECO:0000256" key="5">
    <source>
        <dbReference type="ARBA" id="ARBA00022490"/>
    </source>
</evidence>
<dbReference type="Pfam" id="PF03810">
    <property type="entry name" value="IBN_N"/>
    <property type="match status" value="1"/>
</dbReference>
<accession>A0AAF0PSJ0</accession>
<evidence type="ECO:0000256" key="7">
    <source>
        <dbReference type="ARBA" id="ARBA00023242"/>
    </source>
</evidence>
<evidence type="ECO:0000256" key="2">
    <source>
        <dbReference type="ARBA" id="ARBA00004496"/>
    </source>
</evidence>
<dbReference type="AlphaFoldDB" id="A0AAF0PSJ0"/>
<keyword evidence="4" id="KW-0813">Transport</keyword>
<proteinExistence type="inferred from homology"/>
<dbReference type="PANTHER" id="PTHR12596">
    <property type="entry name" value="EXPORTIN 4,7-RELATED"/>
    <property type="match status" value="1"/>
</dbReference>
<keyword evidence="7" id="KW-0539">Nucleus</keyword>
<dbReference type="SUPFAM" id="SSF48371">
    <property type="entry name" value="ARM repeat"/>
    <property type="match status" value="1"/>
</dbReference>
<gene>
    <name evidence="9" type="ORF">MTR67_002495</name>
</gene>
<dbReference type="Proteomes" id="UP001234989">
    <property type="component" value="Chromosome 1"/>
</dbReference>
<dbReference type="GO" id="GO:0005737">
    <property type="term" value="C:cytoplasm"/>
    <property type="evidence" value="ECO:0007669"/>
    <property type="project" value="UniProtKB-SubCell"/>
</dbReference>
<sequence>MESLAHLEALCERLYNSQDSAERAHAENTLKCFSVNSSYISQCQYILDNASTPYALMLASSSLLKQVTEQRLSLQTRLDIRNYLINYLATRGIDLEPFVTASLIQLFCRVTKYGWFEDDIFREVVKESTRFLNQVMMFKIFNLYCT</sequence>
<evidence type="ECO:0000259" key="8">
    <source>
        <dbReference type="SMART" id="SM00913"/>
    </source>
</evidence>
<protein>
    <recommendedName>
        <fullName evidence="8">Importin N-terminal domain-containing protein</fullName>
    </recommendedName>
</protein>
<comment type="similarity">
    <text evidence="3">Belongs to the exportin family.</text>
</comment>
<evidence type="ECO:0000313" key="10">
    <source>
        <dbReference type="Proteomes" id="UP001234989"/>
    </source>
</evidence>
<keyword evidence="5" id="KW-0963">Cytoplasm</keyword>
<feature type="domain" description="Importin N-terminal" evidence="8">
    <location>
        <begin position="26"/>
        <end position="90"/>
    </location>
</feature>
<evidence type="ECO:0000313" key="9">
    <source>
        <dbReference type="EMBL" id="WMV09110.1"/>
    </source>
</evidence>
<dbReference type="GO" id="GO:0005643">
    <property type="term" value="C:nuclear pore"/>
    <property type="evidence" value="ECO:0007669"/>
    <property type="project" value="TreeGrafter"/>
</dbReference>
<dbReference type="InterPro" id="IPR016024">
    <property type="entry name" value="ARM-type_fold"/>
</dbReference>
<comment type="subcellular location">
    <subcellularLocation>
        <location evidence="2">Cytoplasm</location>
    </subcellularLocation>
    <subcellularLocation>
        <location evidence="1">Nucleus</location>
    </subcellularLocation>
</comment>
<keyword evidence="6" id="KW-0653">Protein transport</keyword>
<dbReference type="InterPro" id="IPR001494">
    <property type="entry name" value="Importin-beta_N"/>
</dbReference>
<dbReference type="GO" id="GO:0031267">
    <property type="term" value="F:small GTPase binding"/>
    <property type="evidence" value="ECO:0007669"/>
    <property type="project" value="InterPro"/>
</dbReference>
<evidence type="ECO:0000256" key="1">
    <source>
        <dbReference type="ARBA" id="ARBA00004123"/>
    </source>
</evidence>
<reference evidence="9" key="1">
    <citation type="submission" date="2023-08" db="EMBL/GenBank/DDBJ databases">
        <title>A de novo genome assembly of Solanum verrucosum Schlechtendal, a Mexican diploid species geographically isolated from the other diploid A-genome species in potato relatives.</title>
        <authorList>
            <person name="Hosaka K."/>
        </authorList>
    </citation>
    <scope>NUCLEOTIDE SEQUENCE</scope>
    <source>
        <tissue evidence="9">Young leaves</tissue>
    </source>
</reference>
<dbReference type="SMART" id="SM00913">
    <property type="entry name" value="IBN_N"/>
    <property type="match status" value="1"/>
</dbReference>